<dbReference type="STRING" id="342002.BST15_07960"/>
<dbReference type="PANTHER" id="PTHR24320:SF152">
    <property type="entry name" value="SHORT-CHAIN DEHYDROGENASE_REDUCTASE FAMILY PROTEIN"/>
    <property type="match status" value="1"/>
</dbReference>
<dbReference type="InterPro" id="IPR036291">
    <property type="entry name" value="NAD(P)-bd_dom_sf"/>
</dbReference>
<evidence type="ECO:0000313" key="7">
    <source>
        <dbReference type="Proteomes" id="UP000192327"/>
    </source>
</evidence>
<dbReference type="OrthoDB" id="109589at2"/>
<dbReference type="GeneID" id="29696818"/>
<evidence type="ECO:0000313" key="8">
    <source>
        <dbReference type="Proteomes" id="UP000321797"/>
    </source>
</evidence>
<name>A0A0F5N1H1_9MYCO</name>
<comment type="caution">
    <text evidence="3">The sequence shown here is derived from an EMBL/GenBank/DDBJ whole genome shotgun (WGS) entry which is preliminary data.</text>
</comment>
<sequence length="314" mass="33382">MTRTDRAILITGANSGIGKEIARQLALRGAFSTIFLACRNLTRAASARSDLERATNTALFEILHMDVADPGSVQSALDTITKPLHTVVLNAGGLGGPKPLALNDHGVTEVFAANVLGHVMLLEALIQREMLTAAAVLTGSEAARGVVQLRIPPPTFAHHSADEFAGVIDGSFYTGRRATAMLAYAHAKYLGALWISALARRHPDLRLLTVSPGNTAGTNAFEHTNPIVRTVMSRVVMPYIAPLFGLAHKLDVGARRLVDAIVDDSYRSGVFYASGAGKLTGPVVDQATILADFADTTIQDRADEAIHRFVAAAR</sequence>
<dbReference type="GO" id="GO:0016491">
    <property type="term" value="F:oxidoreductase activity"/>
    <property type="evidence" value="ECO:0007669"/>
    <property type="project" value="UniProtKB-KW"/>
</dbReference>
<keyword evidence="7" id="KW-1185">Reference proteome</keyword>
<dbReference type="PATRIC" id="fig|342002.3.peg.1067"/>
<evidence type="ECO:0000313" key="6">
    <source>
        <dbReference type="Proteomes" id="UP000034416"/>
    </source>
</evidence>
<dbReference type="Proteomes" id="UP000321797">
    <property type="component" value="Unassembled WGS sequence"/>
</dbReference>
<reference evidence="5 8" key="4">
    <citation type="submission" date="2018-09" db="EMBL/GenBank/DDBJ databases">
        <title>Metagenome Assembled Genomes from an Advanced Water Purification Facility.</title>
        <authorList>
            <person name="Stamps B.W."/>
            <person name="Spear J.R."/>
        </authorList>
    </citation>
    <scope>NUCLEOTIDE SEQUENCE [LARGE SCALE GENOMIC DNA]</scope>
    <source>
        <strain evidence="5">Bin_29_2</strain>
    </source>
</reference>
<comment type="similarity">
    <text evidence="1">Belongs to the short-chain dehydrogenases/reductases (SDR) family.</text>
</comment>
<evidence type="ECO:0000313" key="4">
    <source>
        <dbReference type="EMBL" id="OQZ99373.1"/>
    </source>
</evidence>
<dbReference type="PANTHER" id="PTHR24320">
    <property type="entry name" value="RETINOL DEHYDROGENASE"/>
    <property type="match status" value="1"/>
</dbReference>
<dbReference type="EMBL" id="SSGD01000026">
    <property type="protein sequence ID" value="TXI58379.1"/>
    <property type="molecule type" value="Genomic_DNA"/>
</dbReference>
<protein>
    <submittedName>
        <fullName evidence="5">SDR family NAD(P)-dependent oxidoreductase</fullName>
    </submittedName>
</protein>
<evidence type="ECO:0000256" key="1">
    <source>
        <dbReference type="ARBA" id="ARBA00006484"/>
    </source>
</evidence>
<organism evidence="3 6">
    <name type="scientific">Mycolicibacter arupensis</name>
    <dbReference type="NCBI Taxonomy" id="342002"/>
    <lineage>
        <taxon>Bacteria</taxon>
        <taxon>Bacillati</taxon>
        <taxon>Actinomycetota</taxon>
        <taxon>Actinomycetes</taxon>
        <taxon>Mycobacteriales</taxon>
        <taxon>Mycobacteriaceae</taxon>
        <taxon>Mycolicibacter</taxon>
    </lineage>
</organism>
<evidence type="ECO:0000313" key="5">
    <source>
        <dbReference type="EMBL" id="TXI58379.1"/>
    </source>
</evidence>
<dbReference type="Pfam" id="PF00106">
    <property type="entry name" value="adh_short"/>
    <property type="match status" value="1"/>
</dbReference>
<dbReference type="EMBL" id="LASW01000006">
    <property type="protein sequence ID" value="KKC00909.1"/>
    <property type="molecule type" value="Genomic_DNA"/>
</dbReference>
<dbReference type="Gene3D" id="3.40.50.720">
    <property type="entry name" value="NAD(P)-binding Rossmann-like Domain"/>
    <property type="match status" value="1"/>
</dbReference>
<reference evidence="3" key="2">
    <citation type="submission" date="2015-04" db="EMBL/GenBank/DDBJ databases">
        <title>Genome sequence of Mycobacterium arupense strain GUC1.</title>
        <authorList>
            <person name="Greninger A.L."/>
            <person name="Cunningham G."/>
            <person name="Chiu C.Y."/>
            <person name="Miller S."/>
        </authorList>
    </citation>
    <scope>NUCLEOTIDE SEQUENCE</scope>
    <source>
        <strain evidence="3">GUC1</strain>
    </source>
</reference>
<dbReference type="EMBL" id="MVHH01000011">
    <property type="protein sequence ID" value="OQZ99373.1"/>
    <property type="molecule type" value="Genomic_DNA"/>
</dbReference>
<evidence type="ECO:0000256" key="2">
    <source>
        <dbReference type="ARBA" id="ARBA00023002"/>
    </source>
</evidence>
<dbReference type="InterPro" id="IPR002347">
    <property type="entry name" value="SDR_fam"/>
</dbReference>
<dbReference type="PRINTS" id="PR00081">
    <property type="entry name" value="GDHRDH"/>
</dbReference>
<gene>
    <name evidence="4" type="ORF">BST15_07960</name>
    <name evidence="5" type="ORF">E6Q54_05845</name>
    <name evidence="3" type="ORF">WR43_03110</name>
</gene>
<dbReference type="RefSeq" id="WP_023363435.1">
    <property type="nucleotide sequence ID" value="NZ_JACKUJ010000017.1"/>
</dbReference>
<proteinExistence type="inferred from homology"/>
<dbReference type="SMR" id="A0A0F5N1H1"/>
<keyword evidence="2" id="KW-0560">Oxidoreductase</keyword>
<accession>A0A0F5N1H1</accession>
<reference evidence="6" key="1">
    <citation type="submission" date="2015-04" db="EMBL/GenBank/DDBJ databases">
        <title>Genome sequence of Mycobacterium arupense GUC1.</title>
        <authorList>
            <person name="Greninger A.L."/>
            <person name="Cunningham G."/>
            <person name="Chiu C.Y."/>
            <person name="Miller S."/>
        </authorList>
    </citation>
    <scope>NUCLEOTIDE SEQUENCE [LARGE SCALE GENOMIC DNA]</scope>
    <source>
        <strain evidence="6">GUC1</strain>
    </source>
</reference>
<dbReference type="Proteomes" id="UP000034416">
    <property type="component" value="Unassembled WGS sequence"/>
</dbReference>
<dbReference type="Proteomes" id="UP000192327">
    <property type="component" value="Unassembled WGS sequence"/>
</dbReference>
<dbReference type="AlphaFoldDB" id="A0A0F5N1H1"/>
<reference evidence="4 7" key="3">
    <citation type="submission" date="2016-12" db="EMBL/GenBank/DDBJ databases">
        <title>The new phylogeny of genus Mycobacterium.</title>
        <authorList>
            <person name="Tortoli E."/>
            <person name="Trovato A."/>
            <person name="Cirillo D.M."/>
        </authorList>
    </citation>
    <scope>NUCLEOTIDE SEQUENCE [LARGE SCALE GENOMIC DNA]</scope>
    <source>
        <strain evidence="4 7">DSM 44942</strain>
    </source>
</reference>
<dbReference type="SUPFAM" id="SSF51735">
    <property type="entry name" value="NAD(P)-binding Rossmann-fold domains"/>
    <property type="match status" value="1"/>
</dbReference>
<evidence type="ECO:0000313" key="3">
    <source>
        <dbReference type="EMBL" id="KKC00909.1"/>
    </source>
</evidence>